<evidence type="ECO:0000256" key="2">
    <source>
        <dbReference type="ARBA" id="ARBA00009810"/>
    </source>
</evidence>
<dbReference type="InterPro" id="IPR037066">
    <property type="entry name" value="Plug_dom_sf"/>
</dbReference>
<dbReference type="InterPro" id="IPR039426">
    <property type="entry name" value="TonB-dep_rcpt-like"/>
</dbReference>
<dbReference type="GO" id="GO:0015891">
    <property type="term" value="P:siderophore transport"/>
    <property type="evidence" value="ECO:0007669"/>
    <property type="project" value="InterPro"/>
</dbReference>
<keyword evidence="11 13" id="KW-0472">Membrane</keyword>
<dbReference type="NCBIfam" id="TIGR01783">
    <property type="entry name" value="TonB-siderophor"/>
    <property type="match status" value="1"/>
</dbReference>
<evidence type="ECO:0000313" key="19">
    <source>
        <dbReference type="EMBL" id="NCJ08277.1"/>
    </source>
</evidence>
<dbReference type="Pfam" id="PF00593">
    <property type="entry name" value="TonB_dep_Rec_b-barrel"/>
    <property type="match status" value="1"/>
</dbReference>
<reference evidence="19" key="1">
    <citation type="submission" date="2019-12" db="EMBL/GenBank/DDBJ databases">
        <title>High-Quality draft genome sequences of three cyanobacteria isolated from the limestone walls of the Old Cathedral of Coimbra.</title>
        <authorList>
            <person name="Tiago I."/>
            <person name="Soares F."/>
            <person name="Portugal A."/>
        </authorList>
    </citation>
    <scope>NUCLEOTIDE SEQUENCE [LARGE SCALE GENOMIC DNA]</scope>
    <source>
        <strain evidence="19">C</strain>
    </source>
</reference>
<dbReference type="Gene3D" id="2.40.170.20">
    <property type="entry name" value="TonB-dependent receptor, beta-barrel domain"/>
    <property type="match status" value="1"/>
</dbReference>
<protein>
    <submittedName>
        <fullName evidence="19">TonB-dependent siderophore receptor</fullName>
    </submittedName>
</protein>
<evidence type="ECO:0000256" key="7">
    <source>
        <dbReference type="ARBA" id="ARBA00022729"/>
    </source>
</evidence>
<dbReference type="InterPro" id="IPR021731">
    <property type="entry name" value="AMIN_dom"/>
</dbReference>
<evidence type="ECO:0000256" key="11">
    <source>
        <dbReference type="ARBA" id="ARBA00023136"/>
    </source>
</evidence>
<dbReference type="InterPro" id="IPR012910">
    <property type="entry name" value="Plug_dom"/>
</dbReference>
<evidence type="ECO:0000256" key="3">
    <source>
        <dbReference type="ARBA" id="ARBA00022448"/>
    </source>
</evidence>
<evidence type="ECO:0000313" key="20">
    <source>
        <dbReference type="Proteomes" id="UP000607397"/>
    </source>
</evidence>
<dbReference type="Proteomes" id="UP000607397">
    <property type="component" value="Unassembled WGS sequence"/>
</dbReference>
<feature type="domain" description="TonB-dependent receptor-like beta-barrel" evidence="16">
    <location>
        <begin position="389"/>
        <end position="823"/>
    </location>
</feature>
<dbReference type="EMBL" id="WVIC01000046">
    <property type="protein sequence ID" value="NCJ08277.1"/>
    <property type="molecule type" value="Genomic_DNA"/>
</dbReference>
<feature type="domain" description="AMIN" evidence="18">
    <location>
        <begin position="80"/>
        <end position="162"/>
    </location>
</feature>
<evidence type="ECO:0000259" key="18">
    <source>
        <dbReference type="Pfam" id="PF11741"/>
    </source>
</evidence>
<evidence type="ECO:0000256" key="6">
    <source>
        <dbReference type="ARBA" id="ARBA00022692"/>
    </source>
</evidence>
<dbReference type="Pfam" id="PF07715">
    <property type="entry name" value="Plug"/>
    <property type="match status" value="1"/>
</dbReference>
<dbReference type="FunFam" id="2.170.130.10:FF:000001">
    <property type="entry name" value="Catecholate siderophore TonB-dependent receptor"/>
    <property type="match status" value="1"/>
</dbReference>
<dbReference type="PANTHER" id="PTHR32552:SF68">
    <property type="entry name" value="FERRICHROME OUTER MEMBRANE TRANSPORTER_PHAGE RECEPTOR"/>
    <property type="match status" value="1"/>
</dbReference>
<dbReference type="GO" id="GO:0015344">
    <property type="term" value="F:siderophore uptake transmembrane transporter activity"/>
    <property type="evidence" value="ECO:0007669"/>
    <property type="project" value="TreeGrafter"/>
</dbReference>
<keyword evidence="6 13" id="KW-0812">Transmembrane</keyword>
<dbReference type="AlphaFoldDB" id="A0A8K2A1T8"/>
<keyword evidence="3 13" id="KW-0813">Transport</keyword>
<dbReference type="Gene3D" id="2.170.130.10">
    <property type="entry name" value="TonB-dependent receptor, plug domain"/>
    <property type="match status" value="1"/>
</dbReference>
<accession>A0A8K2A1T8</accession>
<evidence type="ECO:0000256" key="1">
    <source>
        <dbReference type="ARBA" id="ARBA00004571"/>
    </source>
</evidence>
<proteinExistence type="inferred from homology"/>
<evidence type="ECO:0000256" key="4">
    <source>
        <dbReference type="ARBA" id="ARBA00022452"/>
    </source>
</evidence>
<dbReference type="PANTHER" id="PTHR32552">
    <property type="entry name" value="FERRICHROME IRON RECEPTOR-RELATED"/>
    <property type="match status" value="1"/>
</dbReference>
<keyword evidence="9" id="KW-0406">Ion transport</keyword>
<dbReference type="GO" id="GO:0009279">
    <property type="term" value="C:cell outer membrane"/>
    <property type="evidence" value="ECO:0007669"/>
    <property type="project" value="UniProtKB-SubCell"/>
</dbReference>
<dbReference type="FunFam" id="2.40.170.20:FF:000005">
    <property type="entry name" value="TonB-dependent siderophore receptor"/>
    <property type="match status" value="1"/>
</dbReference>
<dbReference type="InterPro" id="IPR010105">
    <property type="entry name" value="TonB_sidphr_rcpt"/>
</dbReference>
<organism evidence="19 20">
    <name type="scientific">Petrachloros mirabilis ULC683</name>
    <dbReference type="NCBI Taxonomy" id="2781853"/>
    <lineage>
        <taxon>Bacteria</taxon>
        <taxon>Bacillati</taxon>
        <taxon>Cyanobacteriota</taxon>
        <taxon>Cyanophyceae</taxon>
        <taxon>Synechococcales</taxon>
        <taxon>Petrachlorosaceae</taxon>
        <taxon>Petrachloros</taxon>
        <taxon>Petrachloros mirabilis</taxon>
    </lineage>
</organism>
<evidence type="ECO:0000259" key="17">
    <source>
        <dbReference type="Pfam" id="PF07715"/>
    </source>
</evidence>
<gene>
    <name evidence="19" type="ORF">GS597_17545</name>
</gene>
<dbReference type="Pfam" id="PF11741">
    <property type="entry name" value="AMIN"/>
    <property type="match status" value="1"/>
</dbReference>
<evidence type="ECO:0000256" key="8">
    <source>
        <dbReference type="ARBA" id="ARBA00023004"/>
    </source>
</evidence>
<keyword evidence="10 14" id="KW-0798">TonB box</keyword>
<evidence type="ECO:0000256" key="10">
    <source>
        <dbReference type="ARBA" id="ARBA00023077"/>
    </source>
</evidence>
<dbReference type="InterPro" id="IPR000531">
    <property type="entry name" value="Beta-barrel_TonB"/>
</dbReference>
<comment type="similarity">
    <text evidence="2 13 14">Belongs to the TonB-dependent receptor family.</text>
</comment>
<dbReference type="InterPro" id="IPR036942">
    <property type="entry name" value="Beta-barrel_TonB_sf"/>
</dbReference>
<keyword evidence="19" id="KW-0675">Receptor</keyword>
<feature type="region of interest" description="Disordered" evidence="15">
    <location>
        <begin position="11"/>
        <end position="31"/>
    </location>
</feature>
<keyword evidence="12 13" id="KW-0998">Cell outer membrane</keyword>
<keyword evidence="5" id="KW-0410">Iron transport</keyword>
<dbReference type="PROSITE" id="PS52016">
    <property type="entry name" value="TONB_DEPENDENT_REC_3"/>
    <property type="match status" value="1"/>
</dbReference>
<feature type="domain" description="TonB-dependent receptor plug" evidence="17">
    <location>
        <begin position="215"/>
        <end position="315"/>
    </location>
</feature>
<dbReference type="SUPFAM" id="SSF56935">
    <property type="entry name" value="Porins"/>
    <property type="match status" value="1"/>
</dbReference>
<keyword evidence="7" id="KW-0732">Signal</keyword>
<evidence type="ECO:0000256" key="9">
    <source>
        <dbReference type="ARBA" id="ARBA00023065"/>
    </source>
</evidence>
<comment type="subcellular location">
    <subcellularLocation>
        <location evidence="1 13">Cell outer membrane</location>
        <topology evidence="1 13">Multi-pass membrane protein</topology>
    </subcellularLocation>
</comment>
<comment type="caution">
    <text evidence="19">The sequence shown here is derived from an EMBL/GenBank/DDBJ whole genome shotgun (WGS) entry which is preliminary data.</text>
</comment>
<evidence type="ECO:0000256" key="15">
    <source>
        <dbReference type="SAM" id="MobiDB-lite"/>
    </source>
</evidence>
<keyword evidence="8" id="KW-0408">Iron</keyword>
<evidence type="ECO:0000256" key="5">
    <source>
        <dbReference type="ARBA" id="ARBA00022496"/>
    </source>
</evidence>
<dbReference type="CDD" id="cd01347">
    <property type="entry name" value="ligand_gated_channel"/>
    <property type="match status" value="1"/>
</dbReference>
<keyword evidence="20" id="KW-1185">Reference proteome</keyword>
<keyword evidence="4 13" id="KW-1134">Transmembrane beta strand</keyword>
<sequence>MVLPVEAQQVISADSANETTEEGSNAVEDRVEQPDVRVVPVAHESVSSPEILQLSDLEQSATTIEEWSAQIEASLTQITAVRVETTEAGLQILLDTAEGTLATPATQTVGNALIAEIPNAVLALPEGGNFEQFGPVEGIALVSVTNEPGGRVRVAITGTDAPPVVAVTATGLAVTLGEAVVGAEDEAIQVVVTGEQDEGYNPSSATTATRTDTPLRDIPQSIQVVPRQVLEDRNVQSLTQAVETVAGVVDAGDAFGAPSGSRTIRGFRQDGSLRNGLRDAPNTFILDSPIGTVEQVEVLRGPASVLFGALEPGGVINVITRQPLDEPYYNLAFEVGNRAFYQPSIDLSGPLTDDDTVLYRFIAAYQWADGFQKFVETNQTAIAPSITFNLGERTRLNTYYEYADFSGNPAEGYSILLSDGSLTPRDLYIGYPNFASFDISAHRFGYTLTHELSENWQIRNNFAGLISDTRQTDMNSSAIADDRFVTIDVYDLDFGYKNYFAQIDLLGEFRTGSISHQILIGFDFNNFTDSYIGDFNTDLPLLDIRDPNYDVSEPDYEPFLKFENQVRSYGVYLQDQIDLSDNLILLIGGRYDWVSSVFEIGDYGALGNTTDEPTRSEGAFSPRIGLVYQPSETVSLYTSYSRSFRQESGFSSSAQAFEPTRGTQYEVGVKADFLDSRLSTTLAAYHLTRTNVTTSDPDNPQFSIQTGEQRSQGIELNITGEILPGWNMIASYAYTDAIVTEDNDIPEGNRLTNVPENQASLWTTYEIQEGDLRGLGFGLGLFYVGERQGDLANSFQLDDYLRTDAALYYRRDRFSAAINVRNLFDTDYARNADGPTYIRRGAPFTIVGSVSWTF</sequence>
<evidence type="ECO:0000259" key="16">
    <source>
        <dbReference type="Pfam" id="PF00593"/>
    </source>
</evidence>
<evidence type="ECO:0000256" key="13">
    <source>
        <dbReference type="PROSITE-ProRule" id="PRU01360"/>
    </source>
</evidence>
<dbReference type="GO" id="GO:0038023">
    <property type="term" value="F:signaling receptor activity"/>
    <property type="evidence" value="ECO:0007669"/>
    <property type="project" value="InterPro"/>
</dbReference>
<name>A0A8K2A1T8_9CYAN</name>
<evidence type="ECO:0000256" key="12">
    <source>
        <dbReference type="ARBA" id="ARBA00023237"/>
    </source>
</evidence>
<evidence type="ECO:0000256" key="14">
    <source>
        <dbReference type="RuleBase" id="RU003357"/>
    </source>
</evidence>